<accession>A0A6J4UWL7</accession>
<feature type="non-terminal residue" evidence="2">
    <location>
        <position position="1"/>
    </location>
</feature>
<feature type="compositionally biased region" description="Basic and acidic residues" evidence="1">
    <location>
        <begin position="170"/>
        <end position="183"/>
    </location>
</feature>
<evidence type="ECO:0000256" key="1">
    <source>
        <dbReference type="SAM" id="MobiDB-lite"/>
    </source>
</evidence>
<feature type="compositionally biased region" description="Basic and acidic residues" evidence="1">
    <location>
        <begin position="127"/>
        <end position="145"/>
    </location>
</feature>
<protein>
    <submittedName>
        <fullName evidence="2">Uncharacterized protein</fullName>
    </submittedName>
</protein>
<proteinExistence type="predicted"/>
<feature type="compositionally biased region" description="Basic residues" evidence="1">
    <location>
        <begin position="10"/>
        <end position="20"/>
    </location>
</feature>
<feature type="compositionally biased region" description="Basic and acidic residues" evidence="1">
    <location>
        <begin position="58"/>
        <end position="70"/>
    </location>
</feature>
<gene>
    <name evidence="2" type="ORF">AVDCRST_MAG59-2311</name>
</gene>
<feature type="compositionally biased region" description="Basic and acidic residues" evidence="1">
    <location>
        <begin position="209"/>
        <end position="219"/>
    </location>
</feature>
<feature type="region of interest" description="Disordered" evidence="1">
    <location>
        <begin position="117"/>
        <end position="219"/>
    </location>
</feature>
<reference evidence="2" key="1">
    <citation type="submission" date="2020-02" db="EMBL/GenBank/DDBJ databases">
        <authorList>
            <person name="Meier V. D."/>
        </authorList>
    </citation>
    <scope>NUCLEOTIDE SEQUENCE</scope>
    <source>
        <strain evidence="2">AVDCRST_MAG59</strain>
    </source>
</reference>
<feature type="compositionally biased region" description="Basic and acidic residues" evidence="1">
    <location>
        <begin position="28"/>
        <end position="38"/>
    </location>
</feature>
<feature type="region of interest" description="Disordered" evidence="1">
    <location>
        <begin position="52"/>
        <end position="96"/>
    </location>
</feature>
<sequence>GRASRGAGGHGRRGGGRRLRGSVLVPEAGDRAGRARDPLALHLELPQVARHDLRRQRGLREGRGRDDRRQVPGPGLRVRRARARPAGGRRGDQRHRRVLPHLVLLLRRQGPDLHLRHQPAVRAQQPHADRLDVRGGGHGPPERVLRQVQHPRHPAGQHRLPDGRLVPQGDQDHDRPGRPQDAHRRLRRKDRRQAGHGAAADRGRRHLCGAREGHDRRGRVDRALRRREARLLQGRQVLLLSRLVGGRPRPRPVREQGEVGRAAGLLPEDRAQRGGAGARHHAGALRQAQPPGVEAAGRQRRAAAAVLAGDHGHLLQGGAGGLRRARRPERRLQEDLRPHGGVPRRAVPVVAGRRVQHGRLHDPQPRQGL</sequence>
<dbReference type="EMBL" id="CADCWF010000149">
    <property type="protein sequence ID" value="CAA9558807.1"/>
    <property type="molecule type" value="Genomic_DNA"/>
</dbReference>
<feature type="region of interest" description="Disordered" evidence="1">
    <location>
        <begin position="1"/>
        <end position="38"/>
    </location>
</feature>
<feature type="compositionally biased region" description="Basic and acidic residues" evidence="1">
    <location>
        <begin position="359"/>
        <end position="369"/>
    </location>
</feature>
<feature type="compositionally biased region" description="Low complexity" evidence="1">
    <location>
        <begin position="339"/>
        <end position="353"/>
    </location>
</feature>
<name>A0A6J4UWL7_9BACT</name>
<feature type="non-terminal residue" evidence="2">
    <location>
        <position position="369"/>
    </location>
</feature>
<feature type="region of interest" description="Disordered" evidence="1">
    <location>
        <begin position="315"/>
        <end position="369"/>
    </location>
</feature>
<organism evidence="2">
    <name type="scientific">uncultured Thermomicrobiales bacterium</name>
    <dbReference type="NCBI Taxonomy" id="1645740"/>
    <lineage>
        <taxon>Bacteria</taxon>
        <taxon>Pseudomonadati</taxon>
        <taxon>Thermomicrobiota</taxon>
        <taxon>Thermomicrobia</taxon>
        <taxon>Thermomicrobiales</taxon>
        <taxon>environmental samples</taxon>
    </lineage>
</organism>
<evidence type="ECO:0000313" key="2">
    <source>
        <dbReference type="EMBL" id="CAA9558807.1"/>
    </source>
</evidence>
<dbReference type="AlphaFoldDB" id="A0A6J4UWL7"/>